<organism evidence="1 2">
    <name type="scientific">Anisodus acutangulus</name>
    <dbReference type="NCBI Taxonomy" id="402998"/>
    <lineage>
        <taxon>Eukaryota</taxon>
        <taxon>Viridiplantae</taxon>
        <taxon>Streptophyta</taxon>
        <taxon>Embryophyta</taxon>
        <taxon>Tracheophyta</taxon>
        <taxon>Spermatophyta</taxon>
        <taxon>Magnoliopsida</taxon>
        <taxon>eudicotyledons</taxon>
        <taxon>Gunneridae</taxon>
        <taxon>Pentapetalae</taxon>
        <taxon>asterids</taxon>
        <taxon>lamiids</taxon>
        <taxon>Solanales</taxon>
        <taxon>Solanaceae</taxon>
        <taxon>Solanoideae</taxon>
        <taxon>Hyoscyameae</taxon>
        <taxon>Anisodus</taxon>
    </lineage>
</organism>
<reference evidence="2" key="1">
    <citation type="journal article" date="2023" name="Proc. Natl. Acad. Sci. U.S.A.">
        <title>Genomic and structural basis for evolution of tropane alkaloid biosynthesis.</title>
        <authorList>
            <person name="Wanga Y.-J."/>
            <person name="Taina T."/>
            <person name="Yua J.-Y."/>
            <person name="Lia J."/>
            <person name="Xua B."/>
            <person name="Chenc J."/>
            <person name="D'Auriad J.C."/>
            <person name="Huanga J.-P."/>
            <person name="Huanga S.-X."/>
        </authorList>
    </citation>
    <scope>NUCLEOTIDE SEQUENCE [LARGE SCALE GENOMIC DNA]</scope>
    <source>
        <strain evidence="2">cv. KIB-2019</strain>
    </source>
</reference>
<comment type="caution">
    <text evidence="1">The sequence shown here is derived from an EMBL/GenBank/DDBJ whole genome shotgun (WGS) entry which is preliminary data.</text>
</comment>
<name>A0A9Q1RCZ9_9SOLA</name>
<dbReference type="Proteomes" id="UP001152561">
    <property type="component" value="Unassembled WGS sequence"/>
</dbReference>
<sequence length="455" mass="52064">MISHEFYIIFKKDLYLWTIYHGTIPSLLTLQGREPNDTIDSGVLSPAPSLLQVSRCVDVPIVVGSLLEAGFVNRGVTYIAEYMDAHVLIAARSGHMDKVFAICPPNQLKVCYTRILDLERNFLEPALCYYNISRIEKRQIGAKEIAEATLEQALAAAVMCKILAATGGLFGENLRNPEIVDFAEELQPHQRALLTDNFKIAMIDYILWSACKHNTNTYVGTRLLVVIGGPYTSVAPLLNKMRFLLLSIDSWSWDKPCALLLVPRNCAITELVGLSYDWIINLRLASFGYHIIRTNLWEVISSVLNTPCSHGLWFLPKQIQSQVTRHVPSVVQHQMRTRAIIFSWKKKTLLWLLALHDEHRVQHLYMDTSEICVLNVITEVFGSYLIDYYFKSVPRAWYYDERFRKPIDNEGSNFSCFSLHSIENDLVLVHWNFCDLIPHLQVIKLLSTIVKQYGK</sequence>
<dbReference type="EMBL" id="JAJAGQ010000009">
    <property type="protein sequence ID" value="KAJ8553821.1"/>
    <property type="molecule type" value="Genomic_DNA"/>
</dbReference>
<keyword evidence="2" id="KW-1185">Reference proteome</keyword>
<proteinExistence type="predicted"/>
<evidence type="ECO:0000313" key="2">
    <source>
        <dbReference type="Proteomes" id="UP001152561"/>
    </source>
</evidence>
<dbReference type="AlphaFoldDB" id="A0A9Q1RCZ9"/>
<evidence type="ECO:0000313" key="1">
    <source>
        <dbReference type="EMBL" id="KAJ8553821.1"/>
    </source>
</evidence>
<protein>
    <submittedName>
        <fullName evidence="1">Uncharacterized protein</fullName>
    </submittedName>
</protein>
<gene>
    <name evidence="1" type="ORF">K7X08_024499</name>
</gene>
<dbReference type="OrthoDB" id="295656at2759"/>
<accession>A0A9Q1RCZ9</accession>